<keyword evidence="1" id="KW-0472">Membrane</keyword>
<accession>A0AAD9IVA5</accession>
<dbReference type="InterPro" id="IPR038900">
    <property type="entry name" value="TMC"/>
</dbReference>
<feature type="non-terminal residue" evidence="2">
    <location>
        <position position="1"/>
    </location>
</feature>
<comment type="caution">
    <text evidence="2">The sequence shown here is derived from an EMBL/GenBank/DDBJ whole genome shotgun (WGS) entry which is preliminary data.</text>
</comment>
<feature type="non-terminal residue" evidence="2">
    <location>
        <position position="66"/>
    </location>
</feature>
<dbReference type="EMBL" id="JAODUP010001073">
    <property type="protein sequence ID" value="KAK2141586.1"/>
    <property type="molecule type" value="Genomic_DNA"/>
</dbReference>
<sequence>FQGYIKYSVFFYGFYGSDPVIGDGYRLPLAYFLAGLSTYALSFIIILRRMAYNSRLGRMASKDEQY</sequence>
<proteinExistence type="predicted"/>
<feature type="transmembrane region" description="Helical" evidence="1">
    <location>
        <begin position="29"/>
        <end position="47"/>
    </location>
</feature>
<dbReference type="PANTHER" id="PTHR23302:SF40">
    <property type="entry name" value="TRANSMEMBRANE CHANNEL-LIKE PROTEIN"/>
    <property type="match status" value="1"/>
</dbReference>
<name>A0AAD9IVA5_9ANNE</name>
<keyword evidence="3" id="KW-1185">Reference proteome</keyword>
<dbReference type="Proteomes" id="UP001208570">
    <property type="component" value="Unassembled WGS sequence"/>
</dbReference>
<evidence type="ECO:0000313" key="3">
    <source>
        <dbReference type="Proteomes" id="UP001208570"/>
    </source>
</evidence>
<dbReference type="GO" id="GO:0005886">
    <property type="term" value="C:plasma membrane"/>
    <property type="evidence" value="ECO:0007669"/>
    <property type="project" value="InterPro"/>
</dbReference>
<evidence type="ECO:0000256" key="1">
    <source>
        <dbReference type="SAM" id="Phobius"/>
    </source>
</evidence>
<gene>
    <name evidence="2" type="ORF">LSH36_1073g00001</name>
</gene>
<keyword evidence="1" id="KW-1133">Transmembrane helix</keyword>
<keyword evidence="1" id="KW-0812">Transmembrane</keyword>
<dbReference type="PANTHER" id="PTHR23302">
    <property type="entry name" value="TRANSMEMBRANE CHANNEL-RELATED"/>
    <property type="match status" value="1"/>
</dbReference>
<evidence type="ECO:0000313" key="2">
    <source>
        <dbReference type="EMBL" id="KAK2141586.1"/>
    </source>
</evidence>
<dbReference type="AlphaFoldDB" id="A0AAD9IVA5"/>
<protein>
    <submittedName>
        <fullName evidence="2">Uncharacterized protein</fullName>
    </submittedName>
</protein>
<dbReference type="GO" id="GO:0008381">
    <property type="term" value="F:mechanosensitive monoatomic ion channel activity"/>
    <property type="evidence" value="ECO:0007669"/>
    <property type="project" value="TreeGrafter"/>
</dbReference>
<organism evidence="2 3">
    <name type="scientific">Paralvinella palmiformis</name>
    <dbReference type="NCBI Taxonomy" id="53620"/>
    <lineage>
        <taxon>Eukaryota</taxon>
        <taxon>Metazoa</taxon>
        <taxon>Spiralia</taxon>
        <taxon>Lophotrochozoa</taxon>
        <taxon>Annelida</taxon>
        <taxon>Polychaeta</taxon>
        <taxon>Sedentaria</taxon>
        <taxon>Canalipalpata</taxon>
        <taxon>Terebellida</taxon>
        <taxon>Terebelliformia</taxon>
        <taxon>Alvinellidae</taxon>
        <taxon>Paralvinella</taxon>
    </lineage>
</organism>
<reference evidence="2" key="1">
    <citation type="journal article" date="2023" name="Mol. Biol. Evol.">
        <title>Third-Generation Sequencing Reveals the Adaptive Role of the Epigenome in Three Deep-Sea Polychaetes.</title>
        <authorList>
            <person name="Perez M."/>
            <person name="Aroh O."/>
            <person name="Sun Y."/>
            <person name="Lan Y."/>
            <person name="Juniper S.K."/>
            <person name="Young C.R."/>
            <person name="Angers B."/>
            <person name="Qian P.Y."/>
        </authorList>
    </citation>
    <scope>NUCLEOTIDE SEQUENCE</scope>
    <source>
        <strain evidence="2">P08H-3</strain>
    </source>
</reference>